<proteinExistence type="predicted"/>
<reference evidence="3" key="1">
    <citation type="submission" date="2025-08" db="UniProtKB">
        <authorList>
            <consortium name="RefSeq"/>
        </authorList>
    </citation>
    <scope>IDENTIFICATION</scope>
</reference>
<keyword evidence="2" id="KW-1185">Reference proteome</keyword>
<name>A0ABM3DKJ8_SALSA</name>
<sequence length="527" mass="58869">MTTALEELQEEVVGELHTLTKDKLLEICDFLDISGEQRRDVQDKSHISLITHIMMFLEREEVAELEDGGMSELLLLKDKMTEMISGVDNKTGQTDHDIETAGTHHRIEELRTATPQQGVGTEQITAAKASDSLRQPQTHANLQVSVPLSPSAQPSSYWRKEFNISGQIGEPGQKDKQIFSSLAHQIENGLNRGYPEVEIVDAVVRAISPSSRLRSYLEGKPQLTLPTLRCILHSHFQEKSATELYKQLASEAQHSKETPQSFLMRVLDLRQKVLFASQESESGLKYDPALVQRMCLHTVLTGLQSDSIRIDMQPLLLDSETSDEVLLEKLNIACANEIERRNKRRFNSPQPATMVSVVQLEDTPSAKSPVKEAKAKIPAELLTELAELKTGVASLKGLSAEIAQIKQTLQQPMFQSPPCAYAPPPVRRPDRDPQPPVSQQNYYSNYSQPQAPDPAQHQYAPNLYTNRSAQAPRRCFVCQQARTDAHCTHCFRCGSGEHFQVGCKIRGVRPSREAPLNGEGLPLRDKC</sequence>
<evidence type="ECO:0000313" key="3">
    <source>
        <dbReference type="RefSeq" id="XP_045559326.1"/>
    </source>
</evidence>
<protein>
    <submittedName>
        <fullName evidence="3">Uncharacterized protein</fullName>
    </submittedName>
</protein>
<dbReference type="RefSeq" id="XP_045559326.1">
    <property type="nucleotide sequence ID" value="XM_045703370.1"/>
</dbReference>
<dbReference type="GeneID" id="123729167"/>
<gene>
    <name evidence="3" type="primary">LOC123729167</name>
</gene>
<feature type="compositionally biased region" description="Low complexity" evidence="1">
    <location>
        <begin position="437"/>
        <end position="448"/>
    </location>
</feature>
<evidence type="ECO:0000313" key="2">
    <source>
        <dbReference type="Proteomes" id="UP001652741"/>
    </source>
</evidence>
<organism evidence="2 3">
    <name type="scientific">Salmo salar</name>
    <name type="common">Atlantic salmon</name>
    <dbReference type="NCBI Taxonomy" id="8030"/>
    <lineage>
        <taxon>Eukaryota</taxon>
        <taxon>Metazoa</taxon>
        <taxon>Chordata</taxon>
        <taxon>Craniata</taxon>
        <taxon>Vertebrata</taxon>
        <taxon>Euteleostomi</taxon>
        <taxon>Actinopterygii</taxon>
        <taxon>Neopterygii</taxon>
        <taxon>Teleostei</taxon>
        <taxon>Protacanthopterygii</taxon>
        <taxon>Salmoniformes</taxon>
        <taxon>Salmonidae</taxon>
        <taxon>Salmoninae</taxon>
        <taxon>Salmo</taxon>
    </lineage>
</organism>
<feature type="region of interest" description="Disordered" evidence="1">
    <location>
        <begin position="414"/>
        <end position="459"/>
    </location>
</feature>
<dbReference type="Proteomes" id="UP001652741">
    <property type="component" value="Chromosome ssa20"/>
</dbReference>
<accession>A0ABM3DKJ8</accession>
<evidence type="ECO:0000256" key="1">
    <source>
        <dbReference type="SAM" id="MobiDB-lite"/>
    </source>
</evidence>